<dbReference type="Proteomes" id="UP000092445">
    <property type="component" value="Unassembled WGS sequence"/>
</dbReference>
<dbReference type="AlphaFoldDB" id="A0A1B0A035"/>
<keyword evidence="2" id="KW-1185">Reference proteome</keyword>
<organism evidence="1 2">
    <name type="scientific">Glossina pallidipes</name>
    <name type="common">Tsetse fly</name>
    <dbReference type="NCBI Taxonomy" id="7398"/>
    <lineage>
        <taxon>Eukaryota</taxon>
        <taxon>Metazoa</taxon>
        <taxon>Ecdysozoa</taxon>
        <taxon>Arthropoda</taxon>
        <taxon>Hexapoda</taxon>
        <taxon>Insecta</taxon>
        <taxon>Pterygota</taxon>
        <taxon>Neoptera</taxon>
        <taxon>Endopterygota</taxon>
        <taxon>Diptera</taxon>
        <taxon>Brachycera</taxon>
        <taxon>Muscomorpha</taxon>
        <taxon>Hippoboscoidea</taxon>
        <taxon>Glossinidae</taxon>
        <taxon>Glossina</taxon>
    </lineage>
</organism>
<protein>
    <submittedName>
        <fullName evidence="1">Uncharacterized protein</fullName>
    </submittedName>
</protein>
<dbReference type="VEuPathDB" id="VectorBase:GPAI030352"/>
<dbReference type="EnsemblMetazoa" id="GPAI030352-RA">
    <property type="protein sequence ID" value="GPAI030352-PA"/>
    <property type="gene ID" value="GPAI030352"/>
</dbReference>
<reference evidence="1" key="2">
    <citation type="submission" date="2020-05" db="UniProtKB">
        <authorList>
            <consortium name="EnsemblMetazoa"/>
        </authorList>
    </citation>
    <scope>IDENTIFICATION</scope>
    <source>
        <strain evidence="1">IAEA</strain>
    </source>
</reference>
<proteinExistence type="predicted"/>
<accession>A0A1B0A035</accession>
<name>A0A1B0A035_GLOPL</name>
<evidence type="ECO:0000313" key="1">
    <source>
        <dbReference type="EnsemblMetazoa" id="GPAI030352-PA"/>
    </source>
</evidence>
<sequence>MKIHLFSRITLPCKLDEWENRIARKSPVTANIEIHGGSRSPTTKHSWVKREGPSSLTPLRMCSICFMPGRQEIKEIYTPIIMPLRFSLNQLAWIDSYNILTPLLIICFDGCSKTNRCPPLIILILVLVGNEFLKSVYAQFSPKTDNDLLPDGSEGMLRLLFTLIRGHQLRTYRCSYKR</sequence>
<evidence type="ECO:0000313" key="2">
    <source>
        <dbReference type="Proteomes" id="UP000092445"/>
    </source>
</evidence>
<reference evidence="2" key="1">
    <citation type="submission" date="2014-03" db="EMBL/GenBank/DDBJ databases">
        <authorList>
            <person name="Aksoy S."/>
            <person name="Warren W."/>
            <person name="Wilson R.K."/>
        </authorList>
    </citation>
    <scope>NUCLEOTIDE SEQUENCE [LARGE SCALE GENOMIC DNA]</scope>
    <source>
        <strain evidence="2">IAEA</strain>
    </source>
</reference>